<organism evidence="2 3">
    <name type="scientific">Bacillus pseudomycoides</name>
    <dbReference type="NCBI Taxonomy" id="64104"/>
    <lineage>
        <taxon>Bacteria</taxon>
        <taxon>Bacillati</taxon>
        <taxon>Bacillota</taxon>
        <taxon>Bacilli</taxon>
        <taxon>Bacillales</taxon>
        <taxon>Bacillaceae</taxon>
        <taxon>Bacillus</taxon>
        <taxon>Bacillus cereus group</taxon>
    </lineage>
</organism>
<dbReference type="AlphaFoldDB" id="A0A1Y3M674"/>
<reference evidence="2 3" key="1">
    <citation type="submission" date="2017-02" db="EMBL/GenBank/DDBJ databases">
        <title>Bacillus pseudomycoides isolate FSL K6-0042.</title>
        <authorList>
            <person name="Kovac J."/>
        </authorList>
    </citation>
    <scope>NUCLEOTIDE SEQUENCE [LARGE SCALE GENOMIC DNA]</scope>
    <source>
        <strain evidence="2 3">FSL K6-0042</strain>
    </source>
</reference>
<gene>
    <name evidence="2" type="ORF">BW425_26650</name>
</gene>
<sequence>MKTLTTVSGHSKDHLALLKYLQGETKGIEFEISNILPNHKMKKLFKDNKLDNNVDINKDIFNYSRKIYRK</sequence>
<feature type="domain" description="Oxo-glucose-6-phosphate:glutamate aminotransferase N-terminal" evidence="1">
    <location>
        <begin position="6"/>
        <end position="65"/>
    </location>
</feature>
<comment type="caution">
    <text evidence="2">The sequence shown here is derived from an EMBL/GenBank/DDBJ whole genome shotgun (WGS) entry which is preliminary data.</text>
</comment>
<dbReference type="InterPro" id="IPR054367">
    <property type="entry name" value="NtdA_N"/>
</dbReference>
<evidence type="ECO:0000313" key="2">
    <source>
        <dbReference type="EMBL" id="OUM45929.1"/>
    </source>
</evidence>
<dbReference type="Proteomes" id="UP000195321">
    <property type="component" value="Unassembled WGS sequence"/>
</dbReference>
<protein>
    <recommendedName>
        <fullName evidence="1">Oxo-glucose-6-phosphate:glutamate aminotransferase N-terminal domain-containing protein</fullName>
    </recommendedName>
</protein>
<evidence type="ECO:0000313" key="3">
    <source>
        <dbReference type="Proteomes" id="UP000195321"/>
    </source>
</evidence>
<dbReference type="EMBL" id="MWPX01000075">
    <property type="protein sequence ID" value="OUM45929.1"/>
    <property type="molecule type" value="Genomic_DNA"/>
</dbReference>
<name>A0A1Y3M674_9BACI</name>
<evidence type="ECO:0000259" key="1">
    <source>
        <dbReference type="Pfam" id="PF22127"/>
    </source>
</evidence>
<accession>A0A1Y3M674</accession>
<proteinExistence type="predicted"/>
<dbReference type="Pfam" id="PF22127">
    <property type="entry name" value="NtdA_N"/>
    <property type="match status" value="1"/>
</dbReference>